<dbReference type="AlphaFoldDB" id="A0A1B6I070"/>
<dbReference type="Gene3D" id="3.30.60.30">
    <property type="match status" value="1"/>
</dbReference>
<dbReference type="InterPro" id="IPR036058">
    <property type="entry name" value="Kazal_dom_sf"/>
</dbReference>
<name>A0A1B6I070_9HEMI</name>
<dbReference type="EMBL" id="GECU01027388">
    <property type="protein sequence ID" value="JAS80318.1"/>
    <property type="molecule type" value="Transcribed_RNA"/>
</dbReference>
<reference evidence="1" key="1">
    <citation type="submission" date="2015-11" db="EMBL/GenBank/DDBJ databases">
        <title>De novo transcriptome assembly of four potential Pierce s Disease insect vectors from Arizona vineyards.</title>
        <authorList>
            <person name="Tassone E.E."/>
        </authorList>
    </citation>
    <scope>NUCLEOTIDE SEQUENCE</scope>
</reference>
<accession>A0A1B6I070</accession>
<evidence type="ECO:0008006" key="2">
    <source>
        <dbReference type="Google" id="ProtNLM"/>
    </source>
</evidence>
<organism evidence="1">
    <name type="scientific">Homalodisca liturata</name>
    <dbReference type="NCBI Taxonomy" id="320908"/>
    <lineage>
        <taxon>Eukaryota</taxon>
        <taxon>Metazoa</taxon>
        <taxon>Ecdysozoa</taxon>
        <taxon>Arthropoda</taxon>
        <taxon>Hexapoda</taxon>
        <taxon>Insecta</taxon>
        <taxon>Pterygota</taxon>
        <taxon>Neoptera</taxon>
        <taxon>Paraneoptera</taxon>
        <taxon>Hemiptera</taxon>
        <taxon>Auchenorrhyncha</taxon>
        <taxon>Membracoidea</taxon>
        <taxon>Cicadellidae</taxon>
        <taxon>Cicadellinae</taxon>
        <taxon>Proconiini</taxon>
        <taxon>Homalodisca</taxon>
    </lineage>
</organism>
<dbReference type="SUPFAM" id="SSF100895">
    <property type="entry name" value="Kazal-type serine protease inhibitors"/>
    <property type="match status" value="1"/>
</dbReference>
<protein>
    <recommendedName>
        <fullName evidence="2">Kazal-like domain-containing protein</fullName>
    </recommendedName>
</protein>
<evidence type="ECO:0000313" key="1">
    <source>
        <dbReference type="EMBL" id="JAS80318.1"/>
    </source>
</evidence>
<gene>
    <name evidence="1" type="ORF">g.12736</name>
</gene>
<proteinExistence type="predicted"/>
<sequence>MRLGNGREERLSHTNMRPTILLVFLSVYRMDCEAGLKSWYNNWLETVKVCSSVCPLFHNHVCGLDPRLGYILADNNCLLMQHNLCHKTDYKIVQDSTCEGLLNATRDYLPKILTLTNSIV</sequence>